<reference evidence="1 2" key="1">
    <citation type="submission" date="2016-03" db="EMBL/GenBank/DDBJ databases">
        <title>Draft genome sequence of the Fonsecaea monophora CBS 269.37.</title>
        <authorList>
            <person name="Bombassaro A."/>
            <person name="Vinicius W.A."/>
            <person name="De Hoog S."/>
            <person name="Sun J."/>
            <person name="Souza E.M."/>
            <person name="Raittz R.T."/>
            <person name="Costa F."/>
            <person name="Leao A.C."/>
            <person name="Tadra-Sfeir M.Z."/>
            <person name="Baura V."/>
            <person name="Balsanelli E."/>
            <person name="Pedrosa F.O."/>
            <person name="Moreno L.F."/>
            <person name="Steffens M.B."/>
            <person name="Xi L."/>
            <person name="Bocca A.L."/>
            <person name="Felipe M.S."/>
            <person name="Teixeira M."/>
            <person name="Telles Filho F.Q."/>
            <person name="Azevedo C.M."/>
            <person name="Gomes R."/>
            <person name="Vicente V.A."/>
        </authorList>
    </citation>
    <scope>NUCLEOTIDE SEQUENCE [LARGE SCALE GENOMIC DNA]</scope>
    <source>
        <strain evidence="1 2">CBS 269.37</strain>
    </source>
</reference>
<dbReference type="RefSeq" id="XP_022511495.1">
    <property type="nucleotide sequence ID" value="XM_022656150.1"/>
</dbReference>
<gene>
    <name evidence="1" type="ORF">AYO21_06187</name>
</gene>
<proteinExistence type="predicted"/>
<evidence type="ECO:0000313" key="1">
    <source>
        <dbReference type="EMBL" id="OAG39543.1"/>
    </source>
</evidence>
<dbReference type="AlphaFoldDB" id="A0A177F5N7"/>
<keyword evidence="2" id="KW-1185">Reference proteome</keyword>
<accession>A0A177F5N7</accession>
<protein>
    <submittedName>
        <fullName evidence="1">Uncharacterized protein</fullName>
    </submittedName>
</protein>
<dbReference type="GeneID" id="34601348"/>
<sequence>MAASVREVRLEIQESRPIQQVRVRKIILAAGEGLLEKAAESLLLAPLRFSVDPRAVLVPTREQVDVRLAPRGARKSCPVLVAASQKIRNLHHLLQVVDSAPHDHRGVPDFAGPEFETRAS</sequence>
<evidence type="ECO:0000313" key="2">
    <source>
        <dbReference type="Proteomes" id="UP000077002"/>
    </source>
</evidence>
<name>A0A177F5N7_9EURO</name>
<comment type="caution">
    <text evidence="1">The sequence shown here is derived from an EMBL/GenBank/DDBJ whole genome shotgun (WGS) entry which is preliminary data.</text>
</comment>
<organism evidence="1 2">
    <name type="scientific">Fonsecaea monophora</name>
    <dbReference type="NCBI Taxonomy" id="254056"/>
    <lineage>
        <taxon>Eukaryota</taxon>
        <taxon>Fungi</taxon>
        <taxon>Dikarya</taxon>
        <taxon>Ascomycota</taxon>
        <taxon>Pezizomycotina</taxon>
        <taxon>Eurotiomycetes</taxon>
        <taxon>Chaetothyriomycetidae</taxon>
        <taxon>Chaetothyriales</taxon>
        <taxon>Herpotrichiellaceae</taxon>
        <taxon>Fonsecaea</taxon>
    </lineage>
</organism>
<dbReference type="Proteomes" id="UP000077002">
    <property type="component" value="Unassembled WGS sequence"/>
</dbReference>
<dbReference type="OrthoDB" id="10316171at2759"/>
<dbReference type="EMBL" id="LVKK01000042">
    <property type="protein sequence ID" value="OAG39543.1"/>
    <property type="molecule type" value="Genomic_DNA"/>
</dbReference>